<keyword evidence="4 7" id="KW-1133">Transmembrane helix</keyword>
<evidence type="ECO:0000256" key="3">
    <source>
        <dbReference type="ARBA" id="ARBA00022748"/>
    </source>
</evidence>
<feature type="transmembrane region" description="Helical" evidence="7">
    <location>
        <begin position="339"/>
        <end position="366"/>
    </location>
</feature>
<feature type="domain" description="Thiol:disulfide interchange protein DsbD N-terminal" evidence="10">
    <location>
        <begin position="176"/>
        <end position="293"/>
    </location>
</feature>
<evidence type="ECO:0000259" key="10">
    <source>
        <dbReference type="Pfam" id="PF11412"/>
    </source>
</evidence>
<dbReference type="InterPro" id="IPR003834">
    <property type="entry name" value="Cyt_c_assmbl_TM_dom"/>
</dbReference>
<evidence type="ECO:0000313" key="12">
    <source>
        <dbReference type="Proteomes" id="UP000198575"/>
    </source>
</evidence>
<keyword evidence="3" id="KW-0201">Cytochrome c-type biogenesis</keyword>
<dbReference type="InterPro" id="IPR035671">
    <property type="entry name" value="DsbD_gamma"/>
</dbReference>
<evidence type="ECO:0000256" key="8">
    <source>
        <dbReference type="SAM" id="SignalP"/>
    </source>
</evidence>
<feature type="domain" description="Cytochrome C biogenesis protein transmembrane" evidence="9">
    <location>
        <begin position="344"/>
        <end position="555"/>
    </location>
</feature>
<dbReference type="InterPro" id="IPR036249">
    <property type="entry name" value="Thioredoxin-like_sf"/>
</dbReference>
<dbReference type="GO" id="GO:0015035">
    <property type="term" value="F:protein-disulfide reductase activity"/>
    <property type="evidence" value="ECO:0007669"/>
    <property type="project" value="TreeGrafter"/>
</dbReference>
<dbReference type="PANTHER" id="PTHR32234">
    <property type="entry name" value="THIOL:DISULFIDE INTERCHANGE PROTEIN DSBD"/>
    <property type="match status" value="1"/>
</dbReference>
<dbReference type="EMBL" id="FOVF01000014">
    <property type="protein sequence ID" value="SFN32240.1"/>
    <property type="molecule type" value="Genomic_DNA"/>
</dbReference>
<dbReference type="InterPro" id="IPR036929">
    <property type="entry name" value="DsbDN_sf"/>
</dbReference>
<gene>
    <name evidence="11" type="ORF">SAMN05216289_11448</name>
</gene>
<dbReference type="STRING" id="578942.SAMN05216289_11448"/>
<keyword evidence="8" id="KW-0732">Signal</keyword>
<dbReference type="PROSITE" id="PS00194">
    <property type="entry name" value="THIOREDOXIN_1"/>
    <property type="match status" value="1"/>
</dbReference>
<dbReference type="AlphaFoldDB" id="A0A1I4Y415"/>
<dbReference type="RefSeq" id="WP_092407889.1">
    <property type="nucleotide sequence ID" value="NZ_FOVF01000014.1"/>
</dbReference>
<organism evidence="11 12">
    <name type="scientific">Dokdonella immobilis</name>
    <dbReference type="NCBI Taxonomy" id="578942"/>
    <lineage>
        <taxon>Bacteria</taxon>
        <taxon>Pseudomonadati</taxon>
        <taxon>Pseudomonadota</taxon>
        <taxon>Gammaproteobacteria</taxon>
        <taxon>Lysobacterales</taxon>
        <taxon>Rhodanobacteraceae</taxon>
        <taxon>Dokdonella</taxon>
    </lineage>
</organism>
<dbReference type="Pfam" id="PF11412">
    <property type="entry name" value="DsbD_N"/>
    <property type="match status" value="2"/>
</dbReference>
<evidence type="ECO:0000256" key="1">
    <source>
        <dbReference type="ARBA" id="ARBA00004141"/>
    </source>
</evidence>
<dbReference type="SUPFAM" id="SSF52833">
    <property type="entry name" value="Thioredoxin-like"/>
    <property type="match status" value="1"/>
</dbReference>
<dbReference type="CDD" id="cd02953">
    <property type="entry name" value="DsbDgamma"/>
    <property type="match status" value="1"/>
</dbReference>
<dbReference type="InterPro" id="IPR017937">
    <property type="entry name" value="Thioredoxin_CS"/>
</dbReference>
<dbReference type="InterPro" id="IPR028250">
    <property type="entry name" value="DsbDN"/>
</dbReference>
<dbReference type="Pfam" id="PF13899">
    <property type="entry name" value="Thioredoxin_7"/>
    <property type="match status" value="1"/>
</dbReference>
<feature type="transmembrane region" description="Helical" evidence="7">
    <location>
        <begin position="499"/>
        <end position="522"/>
    </location>
</feature>
<proteinExistence type="predicted"/>
<dbReference type="GO" id="GO:0017004">
    <property type="term" value="P:cytochrome complex assembly"/>
    <property type="evidence" value="ECO:0007669"/>
    <property type="project" value="UniProtKB-KW"/>
</dbReference>
<feature type="signal peptide" evidence="8">
    <location>
        <begin position="1"/>
        <end position="20"/>
    </location>
</feature>
<evidence type="ECO:0000256" key="2">
    <source>
        <dbReference type="ARBA" id="ARBA00022692"/>
    </source>
</evidence>
<keyword evidence="6" id="KW-0676">Redox-active center</keyword>
<reference evidence="11 12" key="1">
    <citation type="submission" date="2016-10" db="EMBL/GenBank/DDBJ databases">
        <authorList>
            <person name="de Groot N.N."/>
        </authorList>
    </citation>
    <scope>NUCLEOTIDE SEQUENCE [LARGE SCALE GENOMIC DNA]</scope>
    <source>
        <strain evidence="11 12">CGMCC 1.7659</strain>
    </source>
</reference>
<sequence>MRYFLASALALLAFATAAHAQEQDGLLPVEQAYVLNAEIVAPGQIALHWQIAKDYYLYKGRINAKTSQAGLELGALDLPKGLEKHDEFFGDVEIYHDAIEARLPYRRTDAGGGPVELTVTVQGCHEIDPKICYPPHPTRLSLTEPVADTAGAPSALAEKLAAGSVLGGALNPLDEEEALPPEQAFVFEAIEMSPTEILARWTMPKGYYLYRDKSSVQVADASGVELGAPQWPPGVDHTDEHFGTVVVYYNQVELPIALKRPDGQAQTIQLLGEYQGCKENGICYPVMQRTVSVDLEAASADQLADAAKTFVAAPAPAAEAATGGLADNALRTQPPKATAIGIVAALLFALLGGIILNLMPCVLPVLSFKVIGLAQSGESLHKARSHALWYTTGVLTSFAAIGLLVIALRAAGQALGWGFQLQQPAFVAILVYVLLAVGLSLSGVFTIGASLAGTGQGLASRSGPAGDFFTGVLACVVASPCTAPFMGPALAFAFASSSIVALLIFLALGLGLALPFLLVGFVPALASRLPKPGAWMETLKQVLAYPMYLTGVWLVWVLGKQRGVDAIGLVLFGAVILALALWSMERGRWKGGIASRVMAVILLLASLVPVWMITRIEPPSKALDASETAIAYSADKLAALRTEGRTVFVNMTADWCVTCKANEKRVLGTTNFEAALSRANAVYMKGDWTNVDPEITAFLQQHGAVGVPLYVVFHGSEGNGTVLPTVLTESAVEAALATPSP</sequence>
<feature type="transmembrane region" description="Helical" evidence="7">
    <location>
        <begin position="594"/>
        <end position="613"/>
    </location>
</feature>
<evidence type="ECO:0000259" key="9">
    <source>
        <dbReference type="Pfam" id="PF02683"/>
    </source>
</evidence>
<dbReference type="GO" id="GO:0016020">
    <property type="term" value="C:membrane"/>
    <property type="evidence" value="ECO:0007669"/>
    <property type="project" value="UniProtKB-SubCell"/>
</dbReference>
<evidence type="ECO:0000256" key="7">
    <source>
        <dbReference type="SAM" id="Phobius"/>
    </source>
</evidence>
<feature type="transmembrane region" description="Helical" evidence="7">
    <location>
        <begin position="542"/>
        <end position="558"/>
    </location>
</feature>
<feature type="transmembrane region" description="Helical" evidence="7">
    <location>
        <begin position="468"/>
        <end position="493"/>
    </location>
</feature>
<dbReference type="Proteomes" id="UP000198575">
    <property type="component" value="Unassembled WGS sequence"/>
</dbReference>
<feature type="transmembrane region" description="Helical" evidence="7">
    <location>
        <begin position="387"/>
        <end position="412"/>
    </location>
</feature>
<evidence type="ECO:0000256" key="6">
    <source>
        <dbReference type="ARBA" id="ARBA00023284"/>
    </source>
</evidence>
<feature type="domain" description="Thiol:disulfide interchange protein DsbD N-terminal" evidence="10">
    <location>
        <begin position="24"/>
        <end position="138"/>
    </location>
</feature>
<dbReference type="Pfam" id="PF02683">
    <property type="entry name" value="DsbD_TM"/>
    <property type="match status" value="1"/>
</dbReference>
<feature type="chain" id="PRO_5011630403" evidence="8">
    <location>
        <begin position="21"/>
        <end position="741"/>
    </location>
</feature>
<comment type="subcellular location">
    <subcellularLocation>
        <location evidence="1">Membrane</location>
        <topology evidence="1">Multi-pass membrane protein</topology>
    </subcellularLocation>
</comment>
<accession>A0A1I4Y415</accession>
<feature type="transmembrane region" description="Helical" evidence="7">
    <location>
        <begin position="564"/>
        <end position="582"/>
    </location>
</feature>
<dbReference type="Gene3D" id="3.40.30.10">
    <property type="entry name" value="Glutaredoxin"/>
    <property type="match status" value="1"/>
</dbReference>
<keyword evidence="12" id="KW-1185">Reference proteome</keyword>
<dbReference type="SUPFAM" id="SSF74863">
    <property type="entry name" value="Thiol:disulfide interchange protein DsbD, N-terminal domain (DsbD-alpha)"/>
    <property type="match status" value="2"/>
</dbReference>
<evidence type="ECO:0000256" key="4">
    <source>
        <dbReference type="ARBA" id="ARBA00022989"/>
    </source>
</evidence>
<protein>
    <submittedName>
        <fullName evidence="11">Thiol:disulfide interchange protein DsbD</fullName>
    </submittedName>
</protein>
<name>A0A1I4Y415_9GAMM</name>
<keyword evidence="2 7" id="KW-0812">Transmembrane</keyword>
<dbReference type="OrthoDB" id="9811036at2"/>
<keyword evidence="5 7" id="KW-0472">Membrane</keyword>
<feature type="transmembrane region" description="Helical" evidence="7">
    <location>
        <begin position="424"/>
        <end position="447"/>
    </location>
</feature>
<dbReference type="Gene3D" id="2.60.40.1250">
    <property type="entry name" value="Thiol:disulfide interchange protein DsbD, N-terminal domain"/>
    <property type="match status" value="2"/>
</dbReference>
<evidence type="ECO:0000313" key="11">
    <source>
        <dbReference type="EMBL" id="SFN32240.1"/>
    </source>
</evidence>
<dbReference type="GO" id="GO:0045454">
    <property type="term" value="P:cell redox homeostasis"/>
    <property type="evidence" value="ECO:0007669"/>
    <property type="project" value="TreeGrafter"/>
</dbReference>
<evidence type="ECO:0000256" key="5">
    <source>
        <dbReference type="ARBA" id="ARBA00023136"/>
    </source>
</evidence>
<dbReference type="PANTHER" id="PTHR32234:SF3">
    <property type="entry name" value="SUPPRESSION OF COPPER SENSITIVITY PROTEIN"/>
    <property type="match status" value="1"/>
</dbReference>